<dbReference type="EMBL" id="JAHVHU010000012">
    <property type="protein sequence ID" value="MBY5959100.1"/>
    <property type="molecule type" value="Genomic_DNA"/>
</dbReference>
<evidence type="ECO:0000313" key="3">
    <source>
        <dbReference type="Proteomes" id="UP000753961"/>
    </source>
</evidence>
<protein>
    <submittedName>
        <fullName evidence="2">Neutral/alkaline non-lysosomal ceramidase N-terminal domain-containing protein</fullName>
    </submittedName>
</protein>
<keyword evidence="3" id="KW-1185">Reference proteome</keyword>
<dbReference type="RefSeq" id="WP_222580639.1">
    <property type="nucleotide sequence ID" value="NZ_JAHVHU010000012.1"/>
</dbReference>
<comment type="caution">
    <text evidence="2">The sequence shown here is derived from an EMBL/GenBank/DDBJ whole genome shotgun (WGS) entry which is preliminary data.</text>
</comment>
<sequence>MNRVDLLSVFRILCITVGVVMGSGRISAQDLYIGMAEVNITPPVGYPHYRGISTGVSDSLFAKAIYFGQGDEQVVIVECDLLWVSRSLSTDVRQEVVDKTDLSYQNIMIAGTHSHTSPAYYEDIMELNEHRRDPDFEHVQINGMEYAQWLRLRIVKVILQAKENSVPGQLKTGSREIKDLSFNRRYLMADGRVKTNPGFQNPAAILPTGPIDPEVGMLMITDPEGRTIGSVVNFSLHTDTQGSTEFSGDFPAYLSSALKGTYGQSFISFYGQGACGDLNHYNTKVKKQLTSEQIGNRLADVFRDQEESFKSIGQPFLRAATEIVYVPLQDFTPEELAWALDQR</sequence>
<name>A0A953L9R4_9BACT</name>
<dbReference type="InterPro" id="IPR031329">
    <property type="entry name" value="NEUT/ALK_ceramidase_N"/>
</dbReference>
<dbReference type="Pfam" id="PF04734">
    <property type="entry name" value="Ceramidase_alk"/>
    <property type="match status" value="1"/>
</dbReference>
<evidence type="ECO:0000259" key="1">
    <source>
        <dbReference type="Pfam" id="PF04734"/>
    </source>
</evidence>
<evidence type="ECO:0000313" key="2">
    <source>
        <dbReference type="EMBL" id="MBY5959100.1"/>
    </source>
</evidence>
<dbReference type="AlphaFoldDB" id="A0A953L9R4"/>
<organism evidence="2 3">
    <name type="scientific">Membranihabitans marinus</name>
    <dbReference type="NCBI Taxonomy" id="1227546"/>
    <lineage>
        <taxon>Bacteria</taxon>
        <taxon>Pseudomonadati</taxon>
        <taxon>Bacteroidota</taxon>
        <taxon>Saprospiria</taxon>
        <taxon>Saprospirales</taxon>
        <taxon>Saprospiraceae</taxon>
        <taxon>Membranihabitans</taxon>
    </lineage>
</organism>
<feature type="domain" description="Neutral/alkaline non-lysosomal ceramidase N-terminal" evidence="1">
    <location>
        <begin position="44"/>
        <end position="239"/>
    </location>
</feature>
<accession>A0A953L9R4</accession>
<dbReference type="Proteomes" id="UP000753961">
    <property type="component" value="Unassembled WGS sequence"/>
</dbReference>
<reference evidence="2" key="1">
    <citation type="submission" date="2021-06" db="EMBL/GenBank/DDBJ databases">
        <title>44 bacteria genomes isolated from Dapeng, Shenzhen.</title>
        <authorList>
            <person name="Zheng W."/>
            <person name="Yu S."/>
            <person name="Huang Y."/>
        </authorList>
    </citation>
    <scope>NUCLEOTIDE SEQUENCE</scope>
    <source>
        <strain evidence="2">DP5N28-2</strain>
    </source>
</reference>
<gene>
    <name evidence="2" type="ORF">KUV50_13190</name>
</gene>
<proteinExistence type="predicted"/>